<gene>
    <name evidence="1" type="ORF">U0035_10755</name>
</gene>
<dbReference type="RefSeq" id="WP_162817777.1">
    <property type="nucleotide sequence ID" value="NZ_CP139960.1"/>
</dbReference>
<accession>A0ABZ0WBG3</accession>
<name>A0ABZ0WBG3_9BACT</name>
<sequence>MRILWQQEYCSQKIFTFDGVRVQFYDDMFDHCFFESVNRQEKDKSVLSLNRLEKMLWIKDTLQDPDAIFKKGWDNGRKEYFEDRRVAIVKGNYVVIIRFIGLLKARFVTAYVKEDIENIMNAPDFEKSEKYFGK</sequence>
<dbReference type="EMBL" id="CP139960">
    <property type="protein sequence ID" value="WQD40628.1"/>
    <property type="molecule type" value="Genomic_DNA"/>
</dbReference>
<protein>
    <submittedName>
        <fullName evidence="1">Uncharacterized protein</fullName>
    </submittedName>
</protein>
<proteinExistence type="predicted"/>
<reference evidence="1 2" key="1">
    <citation type="submission" date="2023-12" db="EMBL/GenBank/DDBJ databases">
        <title>Genome sequencing and assembly of bacterial species from a model synthetic community.</title>
        <authorList>
            <person name="Hogle S.L."/>
        </authorList>
    </citation>
    <scope>NUCLEOTIDE SEQUENCE [LARGE SCALE GENOMIC DNA]</scope>
    <source>
        <strain evidence="1 2">HAMBI_3031</strain>
    </source>
</reference>
<keyword evidence="2" id="KW-1185">Reference proteome</keyword>
<dbReference type="Proteomes" id="UP001325680">
    <property type="component" value="Chromosome"/>
</dbReference>
<evidence type="ECO:0000313" key="1">
    <source>
        <dbReference type="EMBL" id="WQD40628.1"/>
    </source>
</evidence>
<organism evidence="1 2">
    <name type="scientific">Niabella yanshanensis</name>
    <dbReference type="NCBI Taxonomy" id="577386"/>
    <lineage>
        <taxon>Bacteria</taxon>
        <taxon>Pseudomonadati</taxon>
        <taxon>Bacteroidota</taxon>
        <taxon>Chitinophagia</taxon>
        <taxon>Chitinophagales</taxon>
        <taxon>Chitinophagaceae</taxon>
        <taxon>Niabella</taxon>
    </lineage>
</organism>
<evidence type="ECO:0000313" key="2">
    <source>
        <dbReference type="Proteomes" id="UP001325680"/>
    </source>
</evidence>